<gene>
    <name evidence="1" type="primary">LOC107808097</name>
</gene>
<evidence type="ECO:0008006" key="2">
    <source>
        <dbReference type="Google" id="ProtNLM"/>
    </source>
</evidence>
<dbReference type="CDD" id="cd09272">
    <property type="entry name" value="RNase_HI_RT_Ty1"/>
    <property type="match status" value="1"/>
</dbReference>
<dbReference type="SUPFAM" id="SSF53098">
    <property type="entry name" value="Ribonuclease H-like"/>
    <property type="match status" value="1"/>
</dbReference>
<dbReference type="InterPro" id="IPR012337">
    <property type="entry name" value="RNaseH-like_sf"/>
</dbReference>
<dbReference type="PaxDb" id="4097-A0A1S4BGR3"/>
<dbReference type="Gene3D" id="3.30.420.10">
    <property type="entry name" value="Ribonuclease H-like superfamily/Ribonuclease H"/>
    <property type="match status" value="1"/>
</dbReference>
<dbReference type="PANTHER" id="PTHR34222">
    <property type="entry name" value="GAG_PRE-INTEGRS DOMAIN-CONTAINING PROTEIN"/>
    <property type="match status" value="1"/>
</dbReference>
<evidence type="ECO:0000313" key="1">
    <source>
        <dbReference type="RefSeq" id="XP_016488070.1"/>
    </source>
</evidence>
<dbReference type="PANTHER" id="PTHR34222:SF97">
    <property type="entry name" value="CATALYTIC REGION, PUTATIVE-RELATED"/>
    <property type="match status" value="1"/>
</dbReference>
<accession>A0A1S4BGR3</accession>
<dbReference type="GO" id="GO:0003676">
    <property type="term" value="F:nucleic acid binding"/>
    <property type="evidence" value="ECO:0007669"/>
    <property type="project" value="InterPro"/>
</dbReference>
<dbReference type="InterPro" id="IPR036397">
    <property type="entry name" value="RNaseH_sf"/>
</dbReference>
<reference evidence="1" key="1">
    <citation type="submission" date="2025-08" db="UniProtKB">
        <authorList>
            <consortium name="RefSeq"/>
        </authorList>
    </citation>
    <scope>IDENTIFICATION</scope>
</reference>
<dbReference type="OMA" id="ENCCKIV"/>
<protein>
    <recommendedName>
        <fullName evidence="2">Retrovirus-related Pol polyprotein from transposon TNT 1-94</fullName>
    </recommendedName>
</protein>
<dbReference type="KEGG" id="nta:107808097"/>
<proteinExistence type="predicted"/>
<dbReference type="OrthoDB" id="1305922at2759"/>
<dbReference type="AlphaFoldDB" id="A0A1S4BGR3"/>
<sequence length="406" mass="45202">MGLNDSYSQARSQILIMNPTPTINQAYALIINDESQKLAVAASRLLGANLTMSANHYDVVMHTRTRHGGNQKFKKNYNIQCDFCKMKGHNKENCCKIVGYPPEFKNRKKGKVGNAVHRKAQLQYGTRSYYLAECNAVGISTACLASTSLQEWIIDTGAINHMVVDIGLLNKASIMQPHYPKKVFLPNGDITHVAHTGSSNISNRITNLFNGQGRVIGREDIHVDLWGPYKLPTTDGSKYFLTVVDDYTRFNWIYLLKLKSDVSTMLQKFIAFVRTQFDKLIKVIRTYNGTEFVNSKSKKQTTVPKSSAEVEYRSIVATMAELIWMIGLLKEVDFQIKLPVEIYSDNKASMQVATNPGAAGARVACTEGGRRRGILEGGDRAQVRKLGRTCEPAGARNKAQVRGLGV</sequence>
<name>A0A1S4BGR3_TOBAC</name>
<dbReference type="RefSeq" id="XP_016488070.1">
    <property type="nucleotide sequence ID" value="XM_016632584.1"/>
</dbReference>
<organism evidence="1">
    <name type="scientific">Nicotiana tabacum</name>
    <name type="common">Common tobacco</name>
    <dbReference type="NCBI Taxonomy" id="4097"/>
    <lineage>
        <taxon>Eukaryota</taxon>
        <taxon>Viridiplantae</taxon>
        <taxon>Streptophyta</taxon>
        <taxon>Embryophyta</taxon>
        <taxon>Tracheophyta</taxon>
        <taxon>Spermatophyta</taxon>
        <taxon>Magnoliopsida</taxon>
        <taxon>eudicotyledons</taxon>
        <taxon>Gunneridae</taxon>
        <taxon>Pentapetalae</taxon>
        <taxon>asterids</taxon>
        <taxon>lamiids</taxon>
        <taxon>Solanales</taxon>
        <taxon>Solanaceae</taxon>
        <taxon>Nicotianoideae</taxon>
        <taxon>Nicotianeae</taxon>
        <taxon>Nicotiana</taxon>
    </lineage>
</organism>